<dbReference type="InterPro" id="IPR006026">
    <property type="entry name" value="Peptidase_Metallo"/>
</dbReference>
<dbReference type="SUPFAM" id="SSF89372">
    <property type="entry name" value="Fucose-specific lectin"/>
    <property type="match status" value="1"/>
</dbReference>
<dbReference type="GO" id="GO:0008237">
    <property type="term" value="F:metallopeptidase activity"/>
    <property type="evidence" value="ECO:0007669"/>
    <property type="project" value="UniProtKB-KW"/>
</dbReference>
<sequence>MADGFILTIARCVPLLAALVGSSTLAQERIGTTSQPLSVQRASVWPSAQIGVCWENPGNNATERGWVRAAVQRTWEAASAVRFTGWGTCASGTRGIRIQIIDNHSHTEGLGSRLDGKANGMQLNFTFKNFSKSCQSTRQYCIEAIATHEFGHALGLAHEHNRSDRFDCAEAHQGTEPDYFVTPYDTTSIMNYCNPTWNGGGNLSDLDRLGVNVLYGKGTAPVPGSSPETVSYKTFNLEQFETMFVAPNGSLGLVWKVNNSWWKGPVSLSGPGLLPQGAHISMVSYPPNNQLEAFYAASDGAVHVTYKAKNGAWSNPIRLTPPNTVRPGGDLSAVFYPLNNQLEVLFIGSNGALNVLWKAQNGSWNGPAALSGPGQAPSGAGITATYYPLNNQLEVMFAGNDGGIGLAWKAQNGRWNGPFGIAPPRQMPAGGRITLQYYPLNNQFEAFFVDNSGRVNVLWKAQNGRWNGPAAITGPGTGVPGGSIVASFYPLNNQLEVATVGPNGAVNLTWKAQNGRWNGPVALSNAGAATPGSPLAMRYQTMSNQLEIFYTDPGGLLNLIFKAQNGAWNRPFRL</sequence>
<evidence type="ECO:0000313" key="4">
    <source>
        <dbReference type="Proteomes" id="UP001595803"/>
    </source>
</evidence>
<dbReference type="Gene3D" id="3.40.390.10">
    <property type="entry name" value="Collagenase (Catalytic Domain)"/>
    <property type="match status" value="1"/>
</dbReference>
<protein>
    <submittedName>
        <fullName evidence="3">M57 family metalloprotease</fullName>
    </submittedName>
</protein>
<name>A0ABV7Z5L4_9DEIO</name>
<feature type="domain" description="Peptidase metallopeptidase" evidence="2">
    <location>
        <begin position="41"/>
        <end position="217"/>
    </location>
</feature>
<dbReference type="SMART" id="SM00235">
    <property type="entry name" value="ZnMc"/>
    <property type="match status" value="1"/>
</dbReference>
<dbReference type="SUPFAM" id="SSF55486">
    <property type="entry name" value="Metalloproteases ('zincins'), catalytic domain"/>
    <property type="match status" value="1"/>
</dbReference>
<reference evidence="4" key="1">
    <citation type="journal article" date="2019" name="Int. J. Syst. Evol. Microbiol.">
        <title>The Global Catalogue of Microorganisms (GCM) 10K type strain sequencing project: providing services to taxonomists for standard genome sequencing and annotation.</title>
        <authorList>
            <consortium name="The Broad Institute Genomics Platform"/>
            <consortium name="The Broad Institute Genome Sequencing Center for Infectious Disease"/>
            <person name="Wu L."/>
            <person name="Ma J."/>
        </authorList>
    </citation>
    <scope>NUCLEOTIDE SEQUENCE [LARGE SCALE GENOMIC DNA]</scope>
    <source>
        <strain evidence="4">CCTCC AB 2017081</strain>
    </source>
</reference>
<dbReference type="Proteomes" id="UP001595803">
    <property type="component" value="Unassembled WGS sequence"/>
</dbReference>
<feature type="chain" id="PRO_5047539057" evidence="1">
    <location>
        <begin position="27"/>
        <end position="574"/>
    </location>
</feature>
<evidence type="ECO:0000256" key="1">
    <source>
        <dbReference type="SAM" id="SignalP"/>
    </source>
</evidence>
<dbReference type="Gene3D" id="2.120.10.70">
    <property type="entry name" value="Fucose-specific lectin"/>
    <property type="match status" value="2"/>
</dbReference>
<keyword evidence="1" id="KW-0732">Signal</keyword>
<evidence type="ECO:0000313" key="3">
    <source>
        <dbReference type="EMBL" id="MFC3832309.1"/>
    </source>
</evidence>
<gene>
    <name evidence="3" type="ORF">ACFOSB_05520</name>
</gene>
<dbReference type="RefSeq" id="WP_322474268.1">
    <property type="nucleotide sequence ID" value="NZ_JBHRZG010000006.1"/>
</dbReference>
<keyword evidence="3" id="KW-0482">Metalloprotease</keyword>
<dbReference type="Pfam" id="PF01400">
    <property type="entry name" value="Astacin"/>
    <property type="match status" value="1"/>
</dbReference>
<dbReference type="EMBL" id="JBHRZG010000006">
    <property type="protein sequence ID" value="MFC3832309.1"/>
    <property type="molecule type" value="Genomic_DNA"/>
</dbReference>
<keyword evidence="4" id="KW-1185">Reference proteome</keyword>
<feature type="signal peptide" evidence="1">
    <location>
        <begin position="1"/>
        <end position="26"/>
    </location>
</feature>
<comment type="caution">
    <text evidence="3">The sequence shown here is derived from an EMBL/GenBank/DDBJ whole genome shotgun (WGS) entry which is preliminary data.</text>
</comment>
<accession>A0ABV7Z5L4</accession>
<proteinExistence type="predicted"/>
<dbReference type="InterPro" id="IPR001506">
    <property type="entry name" value="Peptidase_M12A"/>
</dbReference>
<dbReference type="InterPro" id="IPR024079">
    <property type="entry name" value="MetalloPept_cat_dom_sf"/>
</dbReference>
<evidence type="ECO:0000259" key="2">
    <source>
        <dbReference type="SMART" id="SM00235"/>
    </source>
</evidence>
<organism evidence="3 4">
    <name type="scientific">Deinococcus rufus</name>
    <dbReference type="NCBI Taxonomy" id="2136097"/>
    <lineage>
        <taxon>Bacteria</taxon>
        <taxon>Thermotogati</taxon>
        <taxon>Deinococcota</taxon>
        <taxon>Deinococci</taxon>
        <taxon>Deinococcales</taxon>
        <taxon>Deinococcaceae</taxon>
        <taxon>Deinococcus</taxon>
    </lineage>
</organism>
<keyword evidence="3" id="KW-0645">Protease</keyword>
<keyword evidence="3" id="KW-0378">Hydrolase</keyword>